<dbReference type="GO" id="GO:0005524">
    <property type="term" value="F:ATP binding"/>
    <property type="evidence" value="ECO:0007669"/>
    <property type="project" value="UniProtKB-KW"/>
</dbReference>
<dbReference type="EMBL" id="JACLYU010000016">
    <property type="protein sequence ID" value="MBM6700145.1"/>
    <property type="molecule type" value="Genomic_DNA"/>
</dbReference>
<organism evidence="6 7">
    <name type="scientific">Bifidobacterium pullorum subsp. saeculare</name>
    <dbReference type="NCBI Taxonomy" id="78257"/>
    <lineage>
        <taxon>Bacteria</taxon>
        <taxon>Bacillati</taxon>
        <taxon>Actinomycetota</taxon>
        <taxon>Actinomycetes</taxon>
        <taxon>Bifidobacteriales</taxon>
        <taxon>Bifidobacteriaceae</taxon>
        <taxon>Bifidobacterium</taxon>
    </lineage>
</organism>
<keyword evidence="4 6" id="KW-0067">ATP-binding</keyword>
<reference evidence="6" key="2">
    <citation type="journal article" date="2021" name="Sci. Rep.">
        <title>The distribution of antibiotic resistance genes in chicken gut microbiota commensals.</title>
        <authorList>
            <person name="Juricova H."/>
            <person name="Matiasovicova J."/>
            <person name="Kubasova T."/>
            <person name="Cejkova D."/>
            <person name="Rychlik I."/>
        </authorList>
    </citation>
    <scope>NUCLEOTIDE SEQUENCE</scope>
    <source>
        <strain evidence="6">An836</strain>
    </source>
</reference>
<evidence type="ECO:0000313" key="6">
    <source>
        <dbReference type="EMBL" id="MBM6700145.1"/>
    </source>
</evidence>
<dbReference type="PROSITE" id="PS00211">
    <property type="entry name" value="ABC_TRANSPORTER_1"/>
    <property type="match status" value="1"/>
</dbReference>
<dbReference type="PANTHER" id="PTHR42798:SF4">
    <property type="entry name" value="ABC TRANSPORTER DOMAIN-CONTAINING PROTEIN"/>
    <property type="match status" value="1"/>
</dbReference>
<accession>A0A939BAB3</accession>
<name>A0A939BAB3_9BIFI</name>
<sequence length="217" mass="23645">MKLSIRNLTRRFGNRTILHDFSLDVEEGSSIAITGPSGSGKSTLLNMIGLLDAPTEGTIDLDGSPLPPINSGAATRLRRNAINYLFQSYALITDMTALDNVLLGMTYAPGTRTAKRRQARAMLAQVGLAHVMGDKAMTLSGGEQQRVAMARALLKPGDLILADEPTGALDHDLAQRVFHDLLTLQREYRRTLIVVTHDPTIASQCDRTIRLEPEEPA</sequence>
<feature type="domain" description="ABC transporter" evidence="5">
    <location>
        <begin position="3"/>
        <end position="217"/>
    </location>
</feature>
<dbReference type="Proteomes" id="UP000718821">
    <property type="component" value="Unassembled WGS sequence"/>
</dbReference>
<reference evidence="6" key="1">
    <citation type="submission" date="2020-08" db="EMBL/GenBank/DDBJ databases">
        <authorList>
            <person name="Cejkova D."/>
            <person name="Kubasova T."/>
            <person name="Jahodarova E."/>
            <person name="Rychlik I."/>
        </authorList>
    </citation>
    <scope>NUCLEOTIDE SEQUENCE</scope>
    <source>
        <strain evidence="6">An836</strain>
    </source>
</reference>
<dbReference type="Gene3D" id="3.40.50.300">
    <property type="entry name" value="P-loop containing nucleotide triphosphate hydrolases"/>
    <property type="match status" value="1"/>
</dbReference>
<comment type="similarity">
    <text evidence="1">Belongs to the ABC transporter superfamily.</text>
</comment>
<evidence type="ECO:0000256" key="2">
    <source>
        <dbReference type="ARBA" id="ARBA00022448"/>
    </source>
</evidence>
<dbReference type="AlphaFoldDB" id="A0A939BAB3"/>
<dbReference type="InterPro" id="IPR003593">
    <property type="entry name" value="AAA+_ATPase"/>
</dbReference>
<proteinExistence type="inferred from homology"/>
<evidence type="ECO:0000259" key="5">
    <source>
        <dbReference type="PROSITE" id="PS50893"/>
    </source>
</evidence>
<dbReference type="InterPro" id="IPR017871">
    <property type="entry name" value="ABC_transporter-like_CS"/>
</dbReference>
<dbReference type="InterPro" id="IPR017911">
    <property type="entry name" value="MacB-like_ATP-bd"/>
</dbReference>
<dbReference type="SMART" id="SM00382">
    <property type="entry name" value="AAA"/>
    <property type="match status" value="1"/>
</dbReference>
<dbReference type="SUPFAM" id="SSF52540">
    <property type="entry name" value="P-loop containing nucleoside triphosphate hydrolases"/>
    <property type="match status" value="1"/>
</dbReference>
<evidence type="ECO:0000313" key="7">
    <source>
        <dbReference type="Proteomes" id="UP000718821"/>
    </source>
</evidence>
<dbReference type="InterPro" id="IPR027417">
    <property type="entry name" value="P-loop_NTPase"/>
</dbReference>
<evidence type="ECO:0000256" key="4">
    <source>
        <dbReference type="ARBA" id="ARBA00022840"/>
    </source>
</evidence>
<dbReference type="CDD" id="cd03255">
    <property type="entry name" value="ABC_MJ0796_LolCDE_FtsE"/>
    <property type="match status" value="1"/>
</dbReference>
<dbReference type="GO" id="GO:0016887">
    <property type="term" value="F:ATP hydrolysis activity"/>
    <property type="evidence" value="ECO:0007669"/>
    <property type="project" value="InterPro"/>
</dbReference>
<keyword evidence="3" id="KW-0547">Nucleotide-binding</keyword>
<comment type="caution">
    <text evidence="6">The sequence shown here is derived from an EMBL/GenBank/DDBJ whole genome shotgun (WGS) entry which is preliminary data.</text>
</comment>
<dbReference type="Pfam" id="PF00005">
    <property type="entry name" value="ABC_tran"/>
    <property type="match status" value="1"/>
</dbReference>
<dbReference type="PANTHER" id="PTHR42798">
    <property type="entry name" value="LIPOPROTEIN-RELEASING SYSTEM ATP-BINDING PROTEIN LOLD"/>
    <property type="match status" value="1"/>
</dbReference>
<protein>
    <submittedName>
        <fullName evidence="6">ABC transporter ATP-binding protein</fullName>
    </submittedName>
</protein>
<dbReference type="InterPro" id="IPR003439">
    <property type="entry name" value="ABC_transporter-like_ATP-bd"/>
</dbReference>
<gene>
    <name evidence="6" type="ORF">H7U32_07520</name>
</gene>
<keyword evidence="2" id="KW-0813">Transport</keyword>
<keyword evidence="7" id="KW-1185">Reference proteome</keyword>
<evidence type="ECO:0000256" key="3">
    <source>
        <dbReference type="ARBA" id="ARBA00022741"/>
    </source>
</evidence>
<dbReference type="PROSITE" id="PS50893">
    <property type="entry name" value="ABC_TRANSPORTER_2"/>
    <property type="match status" value="1"/>
</dbReference>
<evidence type="ECO:0000256" key="1">
    <source>
        <dbReference type="ARBA" id="ARBA00005417"/>
    </source>
</evidence>